<dbReference type="GeneID" id="39582352"/>
<proteinExistence type="predicted"/>
<feature type="region of interest" description="Disordered" evidence="1">
    <location>
        <begin position="393"/>
        <end position="417"/>
    </location>
</feature>
<dbReference type="EMBL" id="ML119051">
    <property type="protein sequence ID" value="ROT43758.1"/>
    <property type="molecule type" value="Genomic_DNA"/>
</dbReference>
<dbReference type="Pfam" id="PF02889">
    <property type="entry name" value="Sec63"/>
    <property type="match status" value="1"/>
</dbReference>
<evidence type="ECO:0000259" key="2">
    <source>
        <dbReference type="SMART" id="SM00973"/>
    </source>
</evidence>
<dbReference type="AlphaFoldDB" id="A0A3N2QAR4"/>
<dbReference type="SUPFAM" id="SSF158702">
    <property type="entry name" value="Sec63 N-terminal domain-like"/>
    <property type="match status" value="1"/>
</dbReference>
<dbReference type="RefSeq" id="XP_028471564.1">
    <property type="nucleotide sequence ID" value="XM_028613874.1"/>
</dbReference>
<dbReference type="Proteomes" id="UP000272025">
    <property type="component" value="Unassembled WGS sequence"/>
</dbReference>
<sequence length="484" mass="53011">MPSSPLNQFRPPRPRHLPGNASSNSRTLQSGAIHLPPSESSPQGPLIQRRVQGKGQTMTNPSSSPQPSPSASQPTTITRLSRSLTKDEHTILLRHRLSVATIQALLTIPPGATPDLILQKASLATELRAFPLRPGEKPLFTTLNAHAWTLWPLAVSRPSQTWEKAFLVAQSEASARDEWLYLPRIDRVARAPLLADRRHLLSTLCRALRCAADLAALRRDGSVLRRCLELARCLAASAWEGRPASELRQVPGIGAKKAETLISAGVASVRRLAELEFYHIERLLSRNPPFGQETLLTLRTFPVIKVRARFERWATVEDGEALREWDAAAGGEEDRRDGVASSRSDNRDSGRQGKRMAILRAEIRCVNEVVPTWKKDHVPWVCLAVERGPLPQGHRVVDSRRGGGSGNSGTAPPPAVGDARRNAVTGEGELLFFWRGSIKRLMGGVGMDLAFAAALQPRESIFLWASCEDIVGTLVEMGITAPDV</sequence>
<feature type="region of interest" description="Disordered" evidence="1">
    <location>
        <begin position="325"/>
        <end position="353"/>
    </location>
</feature>
<accession>A0A3N2QAR4</accession>
<feature type="compositionally biased region" description="Low complexity" evidence="1">
    <location>
        <begin position="61"/>
        <end position="74"/>
    </location>
</feature>
<protein>
    <recommendedName>
        <fullName evidence="2">SEC63 domain-containing protein</fullName>
    </recommendedName>
</protein>
<name>A0A3N2QAR4_SODAK</name>
<evidence type="ECO:0000256" key="1">
    <source>
        <dbReference type="SAM" id="MobiDB-lite"/>
    </source>
</evidence>
<feature type="domain" description="SEC63" evidence="2">
    <location>
        <begin position="92"/>
        <end position="481"/>
    </location>
</feature>
<dbReference type="OrthoDB" id="5575at2759"/>
<evidence type="ECO:0000313" key="4">
    <source>
        <dbReference type="Proteomes" id="UP000272025"/>
    </source>
</evidence>
<organism evidence="3 4">
    <name type="scientific">Sodiomyces alkalinus (strain CBS 110278 / VKM F-3762 / F11)</name>
    <name type="common">Alkaliphilic filamentous fungus</name>
    <dbReference type="NCBI Taxonomy" id="1314773"/>
    <lineage>
        <taxon>Eukaryota</taxon>
        <taxon>Fungi</taxon>
        <taxon>Dikarya</taxon>
        <taxon>Ascomycota</taxon>
        <taxon>Pezizomycotina</taxon>
        <taxon>Sordariomycetes</taxon>
        <taxon>Hypocreomycetidae</taxon>
        <taxon>Glomerellales</taxon>
        <taxon>Plectosphaerellaceae</taxon>
        <taxon>Sodiomyces</taxon>
    </lineage>
</organism>
<dbReference type="InterPro" id="IPR004179">
    <property type="entry name" value="Sec63-dom"/>
</dbReference>
<feature type="compositionally biased region" description="Basic and acidic residues" evidence="1">
    <location>
        <begin position="325"/>
        <end position="351"/>
    </location>
</feature>
<keyword evidence="4" id="KW-1185">Reference proteome</keyword>
<dbReference type="STRING" id="1314773.A0A3N2QAR4"/>
<reference evidence="3 4" key="1">
    <citation type="journal article" date="2018" name="Mol. Ecol.">
        <title>The obligate alkalophilic soda-lake fungus Sodiomyces alkalinus has shifted to a protein diet.</title>
        <authorList>
            <person name="Grum-Grzhimaylo A.A."/>
            <person name="Falkoski D.L."/>
            <person name="van den Heuvel J."/>
            <person name="Valero-Jimenez C.A."/>
            <person name="Min B."/>
            <person name="Choi I.G."/>
            <person name="Lipzen A."/>
            <person name="Daum C.G."/>
            <person name="Aanen D.K."/>
            <person name="Tsang A."/>
            <person name="Henrissat B."/>
            <person name="Bilanenko E.N."/>
            <person name="de Vries R.P."/>
            <person name="van Kan J.A.L."/>
            <person name="Grigoriev I.V."/>
            <person name="Debets A.J.M."/>
        </authorList>
    </citation>
    <scope>NUCLEOTIDE SEQUENCE [LARGE SCALE GENOMIC DNA]</scope>
    <source>
        <strain evidence="3 4">F11</strain>
    </source>
</reference>
<evidence type="ECO:0000313" key="3">
    <source>
        <dbReference type="EMBL" id="ROT43758.1"/>
    </source>
</evidence>
<feature type="region of interest" description="Disordered" evidence="1">
    <location>
        <begin position="1"/>
        <end position="79"/>
    </location>
</feature>
<dbReference type="SMART" id="SM00973">
    <property type="entry name" value="Sec63"/>
    <property type="match status" value="1"/>
</dbReference>
<dbReference type="Gene3D" id="1.10.3380.10">
    <property type="entry name" value="Sec63 N-terminal domain-like domain"/>
    <property type="match status" value="1"/>
</dbReference>
<feature type="compositionally biased region" description="Polar residues" evidence="1">
    <location>
        <begin position="20"/>
        <end position="30"/>
    </location>
</feature>
<gene>
    <name evidence="3" type="ORF">SODALDRAFT_355980</name>
</gene>